<dbReference type="Pfam" id="PF00176">
    <property type="entry name" value="SNF2-rel_dom"/>
    <property type="match status" value="2"/>
</dbReference>
<dbReference type="CDD" id="cd18008">
    <property type="entry name" value="DEXDc_SHPRH-like"/>
    <property type="match status" value="1"/>
</dbReference>
<dbReference type="GO" id="GO:0005634">
    <property type="term" value="C:nucleus"/>
    <property type="evidence" value="ECO:0007669"/>
    <property type="project" value="TreeGrafter"/>
</dbReference>
<dbReference type="SMART" id="SM00490">
    <property type="entry name" value="HELICc"/>
    <property type="match status" value="1"/>
</dbReference>
<keyword evidence="13" id="KW-1185">Reference proteome</keyword>
<dbReference type="EMBL" id="JAGMVJ010000005">
    <property type="protein sequence ID" value="KAH7090598.1"/>
    <property type="molecule type" value="Genomic_DNA"/>
</dbReference>
<keyword evidence="4" id="KW-0378">Hydrolase</keyword>
<evidence type="ECO:0000256" key="5">
    <source>
        <dbReference type="ARBA" id="ARBA00022833"/>
    </source>
</evidence>
<dbReference type="PANTHER" id="PTHR45626:SF52">
    <property type="entry name" value="SINGLE-STRANDED DNA-DEPENDENT ATPASE (EUROFUNG)"/>
    <property type="match status" value="1"/>
</dbReference>
<evidence type="ECO:0000256" key="6">
    <source>
        <dbReference type="ARBA" id="ARBA00022840"/>
    </source>
</evidence>
<accession>A0A8K0W1A7</accession>
<dbReference type="InterPro" id="IPR001650">
    <property type="entry name" value="Helicase_C-like"/>
</dbReference>
<dbReference type="SUPFAM" id="SSF52540">
    <property type="entry name" value="P-loop containing nucleoside triphosphate hydrolases"/>
    <property type="match status" value="2"/>
</dbReference>
<dbReference type="InterPro" id="IPR027417">
    <property type="entry name" value="P-loop_NTPase"/>
</dbReference>
<dbReference type="GO" id="GO:0006281">
    <property type="term" value="P:DNA repair"/>
    <property type="evidence" value="ECO:0007669"/>
    <property type="project" value="TreeGrafter"/>
</dbReference>
<dbReference type="CDD" id="cd18793">
    <property type="entry name" value="SF2_C_SNF"/>
    <property type="match status" value="1"/>
</dbReference>
<keyword evidence="1" id="KW-0479">Metal-binding</keyword>
<comment type="caution">
    <text evidence="12">The sequence shown here is derived from an EMBL/GenBank/DDBJ whole genome shotgun (WGS) entry which is preliminary data.</text>
</comment>
<evidence type="ECO:0000313" key="12">
    <source>
        <dbReference type="EMBL" id="KAH7090598.1"/>
    </source>
</evidence>
<sequence length="561" mass="62704">MGLGKTLSMLAAIVSSLPRALQSAFSDTRAPLSQWQDAAPSKSTLVLVPSALLLESWSEEIGRHVARDTLVLHRYHGAGKTASVADLLQCDIVLTTYASIAADFCRATKQFRAIYTLPAKIRWCMTGTPIQNTLDDLGALVKFLRVPILDELPIFRRYITVPILNNTSGKFQNLRRLLEVICLRRTKTILHLPEPVTDIRALHLSREELTQYLDFGERCRYEIDLAVSGHSMKKANQHVIQAILGMRLFCNDGQAALAKRLAVTTLPSDPEEALSYLQTSSKSGCIKCDTDVTTMYQDDDPNTGKLTICQHLICGECLPTYEAELKSSEENERAQCPECGLRGERSTFIRPATVAQRQEMRIDGKYPTKLYALLGDIRAQSTDDKCIVFSFWKTTLDIVAQMLDEHGMPHCRIHGQIPAPKRSKILLDFERTSNIRILLITLGTGAVGLNKLKVANHIHILEPQWNPSVESQAIGRVLRLGQEKSVRITRYIMKNTVEEAVQSRQLRKLQLARGGFGLTKDEHSTQRVKEIMALLCPSVQNYTENAALEPSHTNLHLDLGA</sequence>
<dbReference type="PANTHER" id="PTHR45626">
    <property type="entry name" value="TRANSCRIPTION TERMINATION FACTOR 2-RELATED"/>
    <property type="match status" value="1"/>
</dbReference>
<feature type="chain" id="PRO_5035425409" evidence="8">
    <location>
        <begin position="24"/>
        <end position="561"/>
    </location>
</feature>
<dbReference type="OrthoDB" id="448448at2759"/>
<evidence type="ECO:0000259" key="9">
    <source>
        <dbReference type="PROSITE" id="PS50089"/>
    </source>
</evidence>
<evidence type="ECO:0000256" key="8">
    <source>
        <dbReference type="SAM" id="SignalP"/>
    </source>
</evidence>
<dbReference type="GO" id="GO:0008270">
    <property type="term" value="F:zinc ion binding"/>
    <property type="evidence" value="ECO:0007669"/>
    <property type="project" value="UniProtKB-KW"/>
</dbReference>
<gene>
    <name evidence="12" type="ORF">FB567DRAFT_295935</name>
</gene>
<keyword evidence="2" id="KW-0547">Nucleotide-binding</keyword>
<dbReference type="Pfam" id="PF00271">
    <property type="entry name" value="Helicase_C"/>
    <property type="match status" value="1"/>
</dbReference>
<feature type="domain" description="RING-type" evidence="9">
    <location>
        <begin position="285"/>
        <end position="339"/>
    </location>
</feature>
<organism evidence="12 13">
    <name type="scientific">Paraphoma chrysanthemicola</name>
    <dbReference type="NCBI Taxonomy" id="798071"/>
    <lineage>
        <taxon>Eukaryota</taxon>
        <taxon>Fungi</taxon>
        <taxon>Dikarya</taxon>
        <taxon>Ascomycota</taxon>
        <taxon>Pezizomycotina</taxon>
        <taxon>Dothideomycetes</taxon>
        <taxon>Pleosporomycetidae</taxon>
        <taxon>Pleosporales</taxon>
        <taxon>Pleosporineae</taxon>
        <taxon>Phaeosphaeriaceae</taxon>
        <taxon>Paraphoma</taxon>
    </lineage>
</organism>
<keyword evidence="8" id="KW-0732">Signal</keyword>
<dbReference type="GO" id="GO:0005524">
    <property type="term" value="F:ATP binding"/>
    <property type="evidence" value="ECO:0007669"/>
    <property type="project" value="UniProtKB-KW"/>
</dbReference>
<feature type="domain" description="Helicase ATP-binding" evidence="10">
    <location>
        <begin position="1"/>
        <end position="147"/>
    </location>
</feature>
<evidence type="ECO:0000313" key="13">
    <source>
        <dbReference type="Proteomes" id="UP000813461"/>
    </source>
</evidence>
<dbReference type="InterPro" id="IPR001841">
    <property type="entry name" value="Znf_RING"/>
</dbReference>
<evidence type="ECO:0000259" key="10">
    <source>
        <dbReference type="PROSITE" id="PS51192"/>
    </source>
</evidence>
<dbReference type="InterPro" id="IPR049730">
    <property type="entry name" value="SNF2/RAD54-like_C"/>
</dbReference>
<protein>
    <submittedName>
        <fullName evidence="12">DNA repair protein rad5</fullName>
    </submittedName>
</protein>
<keyword evidence="6" id="KW-0067">ATP-binding</keyword>
<feature type="domain" description="Helicase C-terminal" evidence="11">
    <location>
        <begin position="369"/>
        <end position="532"/>
    </location>
</feature>
<dbReference type="InterPro" id="IPR038718">
    <property type="entry name" value="SNF2-like_sf"/>
</dbReference>
<evidence type="ECO:0000256" key="7">
    <source>
        <dbReference type="PROSITE-ProRule" id="PRU00175"/>
    </source>
</evidence>
<dbReference type="PROSITE" id="PS50089">
    <property type="entry name" value="ZF_RING_2"/>
    <property type="match status" value="1"/>
</dbReference>
<evidence type="ECO:0000256" key="3">
    <source>
        <dbReference type="ARBA" id="ARBA00022771"/>
    </source>
</evidence>
<reference evidence="12" key="1">
    <citation type="journal article" date="2021" name="Nat. Commun.">
        <title>Genetic determinants of endophytism in the Arabidopsis root mycobiome.</title>
        <authorList>
            <person name="Mesny F."/>
            <person name="Miyauchi S."/>
            <person name="Thiergart T."/>
            <person name="Pickel B."/>
            <person name="Atanasova L."/>
            <person name="Karlsson M."/>
            <person name="Huettel B."/>
            <person name="Barry K.W."/>
            <person name="Haridas S."/>
            <person name="Chen C."/>
            <person name="Bauer D."/>
            <person name="Andreopoulos W."/>
            <person name="Pangilinan J."/>
            <person name="LaButti K."/>
            <person name="Riley R."/>
            <person name="Lipzen A."/>
            <person name="Clum A."/>
            <person name="Drula E."/>
            <person name="Henrissat B."/>
            <person name="Kohler A."/>
            <person name="Grigoriev I.V."/>
            <person name="Martin F.M."/>
            <person name="Hacquard S."/>
        </authorList>
    </citation>
    <scope>NUCLEOTIDE SEQUENCE</scope>
    <source>
        <strain evidence="12">MPI-SDFR-AT-0120</strain>
    </source>
</reference>
<dbReference type="Gene3D" id="3.40.50.300">
    <property type="entry name" value="P-loop containing nucleotide triphosphate hydrolases"/>
    <property type="match status" value="1"/>
</dbReference>
<dbReference type="InterPro" id="IPR014001">
    <property type="entry name" value="Helicase_ATP-bd"/>
</dbReference>
<name>A0A8K0W1A7_9PLEO</name>
<dbReference type="GO" id="GO:0008094">
    <property type="term" value="F:ATP-dependent activity, acting on DNA"/>
    <property type="evidence" value="ECO:0007669"/>
    <property type="project" value="TreeGrafter"/>
</dbReference>
<dbReference type="PROSITE" id="PS00518">
    <property type="entry name" value="ZF_RING_1"/>
    <property type="match status" value="1"/>
</dbReference>
<keyword evidence="3 7" id="KW-0863">Zinc-finger</keyword>
<keyword evidence="5" id="KW-0862">Zinc</keyword>
<dbReference type="AlphaFoldDB" id="A0A8K0W1A7"/>
<dbReference type="PROSITE" id="PS51194">
    <property type="entry name" value="HELICASE_CTER"/>
    <property type="match status" value="1"/>
</dbReference>
<dbReference type="GO" id="GO:0016787">
    <property type="term" value="F:hydrolase activity"/>
    <property type="evidence" value="ECO:0007669"/>
    <property type="project" value="UniProtKB-KW"/>
</dbReference>
<dbReference type="InterPro" id="IPR050628">
    <property type="entry name" value="SNF2_RAD54_helicase_TF"/>
</dbReference>
<dbReference type="Proteomes" id="UP000813461">
    <property type="component" value="Unassembled WGS sequence"/>
</dbReference>
<proteinExistence type="predicted"/>
<dbReference type="Gene3D" id="3.40.50.10810">
    <property type="entry name" value="Tandem AAA-ATPase domain"/>
    <property type="match status" value="1"/>
</dbReference>
<dbReference type="InterPro" id="IPR017907">
    <property type="entry name" value="Znf_RING_CS"/>
</dbReference>
<feature type="signal peptide" evidence="8">
    <location>
        <begin position="1"/>
        <end position="23"/>
    </location>
</feature>
<dbReference type="InterPro" id="IPR000330">
    <property type="entry name" value="SNF2_N"/>
</dbReference>
<evidence type="ECO:0000259" key="11">
    <source>
        <dbReference type="PROSITE" id="PS51194"/>
    </source>
</evidence>
<evidence type="ECO:0000256" key="1">
    <source>
        <dbReference type="ARBA" id="ARBA00022723"/>
    </source>
</evidence>
<dbReference type="PROSITE" id="PS51192">
    <property type="entry name" value="HELICASE_ATP_BIND_1"/>
    <property type="match status" value="1"/>
</dbReference>
<evidence type="ECO:0000256" key="4">
    <source>
        <dbReference type="ARBA" id="ARBA00022801"/>
    </source>
</evidence>
<evidence type="ECO:0000256" key="2">
    <source>
        <dbReference type="ARBA" id="ARBA00022741"/>
    </source>
</evidence>